<reference evidence="2 3" key="1">
    <citation type="journal article" date="2022" name="DNA Res.">
        <title>Genome analysis of five recently described species of the CUG-Ser clade uncovers Candida theae as a new hybrid lineage with pathogenic potential in the Candida parapsilosis species complex.</title>
        <authorList>
            <person name="Mixao V."/>
            <person name="Del Olmo V."/>
            <person name="Hegedusova E."/>
            <person name="Saus E."/>
            <person name="Pryszcz L."/>
            <person name="Cillingova A."/>
            <person name="Nosek J."/>
            <person name="Gabaldon T."/>
        </authorList>
    </citation>
    <scope>NUCLEOTIDE SEQUENCE [LARGE SCALE GENOMIC DNA]</scope>
    <source>
        <strain evidence="2 3">CBS 12239</strain>
    </source>
</reference>
<keyword evidence="3" id="KW-1185">Reference proteome</keyword>
<comment type="caution">
    <text evidence="2">The sequence shown here is derived from an EMBL/GenBank/DDBJ whole genome shotgun (WGS) entry which is preliminary data.</text>
</comment>
<sequence>MLSARLRPLPKHTNISMKRNKVKAIDDTRSDTDSHIPASASASASAAAATTTSTDQRHHLHTTSRHHHPAQSKHSILIPSPLNTLLHSDRHMKYHFYNLGGDFIRVSAYRRFKELFCIGGGSFIKEIVFDLSTFLKRELNDEKSGFHLQFKNYLTSNSTILQEKEPSWCVCDHHFGLRNWLFIVFGYMLQNYKEEEVHECLDDVIKMYMNARKLDHNNIRIIRDERDNFTLATFQNYINTVEIQENLLFDTRNNSSSRFVTISPAYNQRIYLPPLPRLHNRDLLVKALMHKEFYRLLLDPRHKFAQTMQSHNYDLSFGEYGLVRREISFLDGLGDFFLAQETSRLIFDLCCNTNSVNGNDESILDAQVSSQTYNLLKMILATNTLMSKLTKCYNLHQGLNDPIINTRIADEWIPYTTSGVLPKEKDPDEVRIYEEEFLGDFFESYMAALLIEQPQVAKSFIREIYKRLISVMTRTLPPEVTYQNWTMNILGRNIYGKKEVA</sequence>
<proteinExistence type="predicted"/>
<dbReference type="EMBL" id="JAIHNG010000160">
    <property type="protein sequence ID" value="KAI5950084.1"/>
    <property type="molecule type" value="Genomic_DNA"/>
</dbReference>
<dbReference type="Gene3D" id="1.10.1520.10">
    <property type="entry name" value="Ribonuclease III domain"/>
    <property type="match status" value="1"/>
</dbReference>
<dbReference type="RefSeq" id="XP_051607116.1">
    <property type="nucleotide sequence ID" value="XM_051753939.1"/>
</dbReference>
<gene>
    <name evidence="2" type="ORF">KGF57_004430</name>
</gene>
<accession>A0AAD5BBS6</accession>
<feature type="region of interest" description="Disordered" evidence="1">
    <location>
        <begin position="1"/>
        <end position="74"/>
    </location>
</feature>
<dbReference type="GO" id="GO:0004525">
    <property type="term" value="F:ribonuclease III activity"/>
    <property type="evidence" value="ECO:0007669"/>
    <property type="project" value="InterPro"/>
</dbReference>
<evidence type="ECO:0000256" key="1">
    <source>
        <dbReference type="SAM" id="MobiDB-lite"/>
    </source>
</evidence>
<dbReference type="Proteomes" id="UP001204833">
    <property type="component" value="Unassembled WGS sequence"/>
</dbReference>
<evidence type="ECO:0000313" key="3">
    <source>
        <dbReference type="Proteomes" id="UP001204833"/>
    </source>
</evidence>
<feature type="compositionally biased region" description="Basic residues" evidence="1">
    <location>
        <begin position="58"/>
        <end position="71"/>
    </location>
</feature>
<feature type="compositionally biased region" description="Low complexity" evidence="1">
    <location>
        <begin position="38"/>
        <end position="54"/>
    </location>
</feature>
<organism evidence="2 3">
    <name type="scientific">Candida theae</name>
    <dbReference type="NCBI Taxonomy" id="1198502"/>
    <lineage>
        <taxon>Eukaryota</taxon>
        <taxon>Fungi</taxon>
        <taxon>Dikarya</taxon>
        <taxon>Ascomycota</taxon>
        <taxon>Saccharomycotina</taxon>
        <taxon>Pichiomycetes</taxon>
        <taxon>Debaryomycetaceae</taxon>
        <taxon>Candida/Lodderomyces clade</taxon>
        <taxon>Candida</taxon>
    </lineage>
</organism>
<dbReference type="GeneID" id="76152474"/>
<name>A0AAD5BBS6_9ASCO</name>
<evidence type="ECO:0000313" key="2">
    <source>
        <dbReference type="EMBL" id="KAI5950084.1"/>
    </source>
</evidence>
<feature type="compositionally biased region" description="Basic and acidic residues" evidence="1">
    <location>
        <begin position="23"/>
        <end position="34"/>
    </location>
</feature>
<evidence type="ECO:0008006" key="4">
    <source>
        <dbReference type="Google" id="ProtNLM"/>
    </source>
</evidence>
<dbReference type="GO" id="GO:0006396">
    <property type="term" value="P:RNA processing"/>
    <property type="evidence" value="ECO:0007669"/>
    <property type="project" value="InterPro"/>
</dbReference>
<protein>
    <recommendedName>
        <fullName evidence="4">RNase III domain-containing protein</fullName>
    </recommendedName>
</protein>
<dbReference type="InterPro" id="IPR036389">
    <property type="entry name" value="RNase_III_sf"/>
</dbReference>
<dbReference type="AlphaFoldDB" id="A0AAD5BBS6"/>